<name>A0A1Z4BZZ5_9GAMM</name>
<dbReference type="Gene3D" id="6.10.340.10">
    <property type="match status" value="1"/>
</dbReference>
<dbReference type="SUPFAM" id="SSF55073">
    <property type="entry name" value="Nucleotide cyclase"/>
    <property type="match status" value="1"/>
</dbReference>
<organism evidence="10 11">
    <name type="scientific">Methylovulum psychrotolerans</name>
    <dbReference type="NCBI Taxonomy" id="1704499"/>
    <lineage>
        <taxon>Bacteria</taxon>
        <taxon>Pseudomonadati</taxon>
        <taxon>Pseudomonadota</taxon>
        <taxon>Gammaproteobacteria</taxon>
        <taxon>Methylococcales</taxon>
        <taxon>Methylococcaceae</taxon>
        <taxon>Methylovulum</taxon>
    </lineage>
</organism>
<evidence type="ECO:0000256" key="6">
    <source>
        <dbReference type="ARBA" id="ARBA00023136"/>
    </source>
</evidence>
<dbReference type="InterPro" id="IPR029787">
    <property type="entry name" value="Nucleotide_cyclase"/>
</dbReference>
<dbReference type="InterPro" id="IPR050697">
    <property type="entry name" value="Adenylyl/Guanylyl_Cyclase_3/4"/>
</dbReference>
<dbReference type="SUPFAM" id="SSF158472">
    <property type="entry name" value="HAMP domain-like"/>
    <property type="match status" value="1"/>
</dbReference>
<dbReference type="GO" id="GO:0006171">
    <property type="term" value="P:cAMP biosynthetic process"/>
    <property type="evidence" value="ECO:0007669"/>
    <property type="project" value="TreeGrafter"/>
</dbReference>
<dbReference type="SMART" id="SM00304">
    <property type="entry name" value="HAMP"/>
    <property type="match status" value="1"/>
</dbReference>
<sequence length="651" mass="71843">MSGRSACRRNSALILATVKRFRHFTRFRSRLLFYIIGLLLLVLAGVFAVVNHIFRQNTEETIRHELVVTERVFLRLLSERSQDLSQQATALASDYAFKRVIATQDHDTITSALINLSARAQADAAFLVALDHTVKIDTLRPEQAGQAFFSPALLEQAESEGMASRLMLVGRKPYQVIVVPILAPEPIAWLCLGFLVDNPVLAQLKQLTQVEISLLSEHGQTLQVHATTLPAPTPQQLPLYPVQSDGFFWHTGQERYLSRLVTLEQQADGKLVALIERPWSKALENFYRLQWLLLVIALFSIGLASLAAAWLAKSVSKPVQILAQGVQAIGQGDYRHQVQIDSTDEIGQLGLAFNSMGTQLLEKEKIRTLLGKVVSPVVAQELLNHELVLGGETREITALFTDLAGFTNISEQLSPQDLVALLNGYLTEMSAAISAHAGVLDKFIGDAIVAFWGAPVTDTAHAQQAVACALAMQRILQDLREDWQRRGLPLLFMRVGINTGPAVVGNIGSIDRLDYTMIGDTVNLAARLEGANKYYGSGILISEFTYQHVSSLFACRELDKVRVQGKQQPVAVYEVIAEHKQLSVRQRQLCSGFAEALAAFRGQQFQQAQVMFGALVEQYQDAASALYLRRIAELVSDGGRVGFDGVYDLAK</sequence>
<dbReference type="PROSITE" id="PS50885">
    <property type="entry name" value="HAMP"/>
    <property type="match status" value="1"/>
</dbReference>
<dbReference type="PROSITE" id="PS50125">
    <property type="entry name" value="GUANYLATE_CYCLASE_2"/>
    <property type="match status" value="1"/>
</dbReference>
<dbReference type="Pfam" id="PF00672">
    <property type="entry name" value="HAMP"/>
    <property type="match status" value="1"/>
</dbReference>
<dbReference type="Pfam" id="PF00211">
    <property type="entry name" value="Guanylate_cyc"/>
    <property type="match status" value="1"/>
</dbReference>
<keyword evidence="3" id="KW-1003">Cell membrane</keyword>
<dbReference type="CDD" id="cd07302">
    <property type="entry name" value="CHD"/>
    <property type="match status" value="1"/>
</dbReference>
<dbReference type="InterPro" id="IPR003660">
    <property type="entry name" value="HAMP_dom"/>
</dbReference>
<evidence type="ECO:0000256" key="3">
    <source>
        <dbReference type="ARBA" id="ARBA00022475"/>
    </source>
</evidence>
<dbReference type="GO" id="GO:0035556">
    <property type="term" value="P:intracellular signal transduction"/>
    <property type="evidence" value="ECO:0007669"/>
    <property type="project" value="InterPro"/>
</dbReference>
<dbReference type="Gene3D" id="3.30.70.1230">
    <property type="entry name" value="Nucleotide cyclase"/>
    <property type="match status" value="1"/>
</dbReference>
<comment type="similarity">
    <text evidence="2">Belongs to the adenylyl cyclase class-3 family.</text>
</comment>
<dbReference type="KEGG" id="mpsy:CEK71_12645"/>
<evidence type="ECO:0000313" key="11">
    <source>
        <dbReference type="Proteomes" id="UP000197019"/>
    </source>
</evidence>
<dbReference type="InterPro" id="IPR001054">
    <property type="entry name" value="A/G_cyclase"/>
</dbReference>
<dbReference type="GO" id="GO:0016020">
    <property type="term" value="C:membrane"/>
    <property type="evidence" value="ECO:0007669"/>
    <property type="project" value="InterPro"/>
</dbReference>
<protein>
    <recommendedName>
        <fullName evidence="12">Adenylate/guanylate cyclase domain-containing protein</fullName>
    </recommendedName>
</protein>
<keyword evidence="6 7" id="KW-0472">Membrane</keyword>
<dbReference type="InterPro" id="IPR029150">
    <property type="entry name" value="dCache_3"/>
</dbReference>
<dbReference type="CDD" id="cd06225">
    <property type="entry name" value="HAMP"/>
    <property type="match status" value="1"/>
</dbReference>
<dbReference type="GO" id="GO:0030313">
    <property type="term" value="C:cell envelope"/>
    <property type="evidence" value="ECO:0007669"/>
    <property type="project" value="UniProtKB-SubCell"/>
</dbReference>
<evidence type="ECO:0000256" key="5">
    <source>
        <dbReference type="ARBA" id="ARBA00022989"/>
    </source>
</evidence>
<feature type="transmembrane region" description="Helical" evidence="7">
    <location>
        <begin position="291"/>
        <end position="312"/>
    </location>
</feature>
<dbReference type="FunFam" id="3.30.70.1230:FF:000016">
    <property type="entry name" value="Adenylate/guanylate cyclase domain-containing protein"/>
    <property type="match status" value="1"/>
</dbReference>
<dbReference type="OrthoDB" id="9806704at2"/>
<dbReference type="PANTHER" id="PTHR43081:SF1">
    <property type="entry name" value="ADENYLATE CYCLASE, TERMINAL-DIFFERENTIATION SPECIFIC"/>
    <property type="match status" value="1"/>
</dbReference>
<dbReference type="Pfam" id="PF14827">
    <property type="entry name" value="dCache_3"/>
    <property type="match status" value="1"/>
</dbReference>
<feature type="domain" description="Guanylate cyclase" evidence="8">
    <location>
        <begin position="397"/>
        <end position="529"/>
    </location>
</feature>
<keyword evidence="11" id="KW-1185">Reference proteome</keyword>
<evidence type="ECO:0000256" key="4">
    <source>
        <dbReference type="ARBA" id="ARBA00022692"/>
    </source>
</evidence>
<keyword evidence="5 7" id="KW-1133">Transmembrane helix</keyword>
<dbReference type="PANTHER" id="PTHR43081">
    <property type="entry name" value="ADENYLATE CYCLASE, TERMINAL-DIFFERENTIATION SPECIFIC-RELATED"/>
    <property type="match status" value="1"/>
</dbReference>
<evidence type="ECO:0000259" key="9">
    <source>
        <dbReference type="PROSITE" id="PS50885"/>
    </source>
</evidence>
<evidence type="ECO:0000256" key="2">
    <source>
        <dbReference type="ARBA" id="ARBA00005381"/>
    </source>
</evidence>
<dbReference type="AlphaFoldDB" id="A0A1Z4BZZ5"/>
<evidence type="ECO:0000313" key="10">
    <source>
        <dbReference type="EMBL" id="ASF46856.1"/>
    </source>
</evidence>
<evidence type="ECO:0000259" key="8">
    <source>
        <dbReference type="PROSITE" id="PS50125"/>
    </source>
</evidence>
<dbReference type="GO" id="GO:0004016">
    <property type="term" value="F:adenylate cyclase activity"/>
    <property type="evidence" value="ECO:0007669"/>
    <property type="project" value="UniProtKB-ARBA"/>
</dbReference>
<evidence type="ECO:0000256" key="7">
    <source>
        <dbReference type="SAM" id="Phobius"/>
    </source>
</evidence>
<feature type="domain" description="HAMP" evidence="9">
    <location>
        <begin position="313"/>
        <end position="365"/>
    </location>
</feature>
<evidence type="ECO:0008006" key="12">
    <source>
        <dbReference type="Google" id="ProtNLM"/>
    </source>
</evidence>
<feature type="transmembrane region" description="Helical" evidence="7">
    <location>
        <begin position="31"/>
        <end position="54"/>
    </location>
</feature>
<reference evidence="10 11" key="1">
    <citation type="submission" date="2017-06" db="EMBL/GenBank/DDBJ databases">
        <title>Genome Sequencing of the methanotroph Methylovulum psychrotolerants str. HV10-M2 isolated from a high-altitude environment.</title>
        <authorList>
            <person name="Mateos-Rivera A."/>
        </authorList>
    </citation>
    <scope>NUCLEOTIDE SEQUENCE [LARGE SCALE GENOMIC DNA]</scope>
    <source>
        <strain evidence="10 11">HV10_M2</strain>
    </source>
</reference>
<keyword evidence="4 7" id="KW-0812">Transmembrane</keyword>
<dbReference type="SMART" id="SM00044">
    <property type="entry name" value="CYCc"/>
    <property type="match status" value="1"/>
</dbReference>
<accession>A0A1Z4BZZ5</accession>
<proteinExistence type="inferred from homology"/>
<gene>
    <name evidence="10" type="ORF">CEK71_12645</name>
</gene>
<dbReference type="Proteomes" id="UP000197019">
    <property type="component" value="Chromosome"/>
</dbReference>
<comment type="subcellular location">
    <subcellularLocation>
        <location evidence="1">Cell envelope</location>
    </subcellularLocation>
</comment>
<evidence type="ECO:0000256" key="1">
    <source>
        <dbReference type="ARBA" id="ARBA00004196"/>
    </source>
</evidence>
<dbReference type="EMBL" id="CP022129">
    <property type="protein sequence ID" value="ASF46856.1"/>
    <property type="molecule type" value="Genomic_DNA"/>
</dbReference>